<evidence type="ECO:0000313" key="3">
    <source>
        <dbReference type="Proteomes" id="UP000785783"/>
    </source>
</evidence>
<organism evidence="2 3">
    <name type="scientific">PS1 clade bacterium</name>
    <dbReference type="NCBI Taxonomy" id="2175152"/>
    <lineage>
        <taxon>Bacteria</taxon>
        <taxon>Pseudomonadati</taxon>
        <taxon>Pseudomonadota</taxon>
        <taxon>Alphaproteobacteria</taxon>
        <taxon>PS1 clade</taxon>
    </lineage>
</organism>
<name>A0A937HNV6_9PROT</name>
<accession>A0A937HNV6</accession>
<protein>
    <submittedName>
        <fullName evidence="2">DUF2842 domain-containing protein</fullName>
    </submittedName>
</protein>
<feature type="transmembrane region" description="Helical" evidence="1">
    <location>
        <begin position="58"/>
        <end position="79"/>
    </location>
</feature>
<keyword evidence="1" id="KW-1133">Transmembrane helix</keyword>
<reference evidence="2" key="1">
    <citation type="submission" date="2020-10" db="EMBL/GenBank/DDBJ databases">
        <title>Microbiome of the Black Sea water column analyzed by genome centric metagenomics.</title>
        <authorList>
            <person name="Cabello-Yeves P.J."/>
            <person name="Callieri C."/>
            <person name="Picazo A."/>
            <person name="Mehrshad M."/>
            <person name="Haro-Moreno J.M."/>
            <person name="Roda-Garcia J."/>
            <person name="Dzembekova N."/>
            <person name="Slabakova V."/>
            <person name="Slabakova N."/>
            <person name="Moncheva S."/>
            <person name="Rodriguez-Valera F."/>
        </authorList>
    </citation>
    <scope>NUCLEOTIDE SEQUENCE</scope>
    <source>
        <strain evidence="2">BS307-5m-G5</strain>
    </source>
</reference>
<gene>
    <name evidence="2" type="ORF">ISQ19_05450</name>
</gene>
<sequence>MTNTPETNRKPFRKPWLPIRIRKLIGLVLMLALIVFYALLVMTVAVTTSVPENGIVEFFYYLITGVAWVVPAAAIIYWMQRPDEPEA</sequence>
<evidence type="ECO:0000313" key="2">
    <source>
        <dbReference type="EMBL" id="MBL6762126.1"/>
    </source>
</evidence>
<keyword evidence="1" id="KW-0812">Transmembrane</keyword>
<feature type="transmembrane region" description="Helical" evidence="1">
    <location>
        <begin position="21"/>
        <end position="46"/>
    </location>
</feature>
<dbReference type="Proteomes" id="UP000785783">
    <property type="component" value="Unassembled WGS sequence"/>
</dbReference>
<evidence type="ECO:0000256" key="1">
    <source>
        <dbReference type="SAM" id="Phobius"/>
    </source>
</evidence>
<comment type="caution">
    <text evidence="2">The sequence shown here is derived from an EMBL/GenBank/DDBJ whole genome shotgun (WGS) entry which is preliminary data.</text>
</comment>
<keyword evidence="1" id="KW-0472">Membrane</keyword>
<dbReference type="Pfam" id="PF11003">
    <property type="entry name" value="DUF2842"/>
    <property type="match status" value="1"/>
</dbReference>
<proteinExistence type="predicted"/>
<dbReference type="EMBL" id="JADHOK010000074">
    <property type="protein sequence ID" value="MBL6762126.1"/>
    <property type="molecule type" value="Genomic_DNA"/>
</dbReference>
<dbReference type="InterPro" id="IPR021265">
    <property type="entry name" value="DUF2842"/>
</dbReference>
<dbReference type="AlphaFoldDB" id="A0A937HNV6"/>